<evidence type="ECO:0000313" key="4">
    <source>
        <dbReference type="Proteomes" id="UP000641932"/>
    </source>
</evidence>
<comment type="caution">
    <text evidence="3">The sequence shown here is derived from an EMBL/GenBank/DDBJ whole genome shotgun (WGS) entry which is preliminary data.</text>
</comment>
<evidence type="ECO:0000313" key="3">
    <source>
        <dbReference type="EMBL" id="GGO98745.1"/>
    </source>
</evidence>
<keyword evidence="4" id="KW-1185">Reference proteome</keyword>
<gene>
    <name evidence="3" type="ORF">GCM10012280_63600</name>
</gene>
<sequence length="272" mass="29399">MKYQICGRVKVVALAAVAALIPLMPTAQASTGTGAGEGLRVESFMRPAGARLPSLEDLQAEGGYEAFKREVAGDPDRDAVGPMETVGPAARYGRLSSRPSASEPVPQLVRGPSGVSWPEPSHTMTAAECRKGLGSDKKFFSKSRFTMCSGASFTQIWLKDNEPVGESQFVMLSVGTVAKSSRTMKVQHYFTDLTKTSETVTSGLMITRRSRFRRSGRPQLSTTRAAAFQGRRASMRSRASIRPPSSTPWSSIPSRARAGTTWCSRSTSPRSR</sequence>
<name>A0A918E0J4_9ACTN</name>
<reference evidence="3" key="2">
    <citation type="submission" date="2020-09" db="EMBL/GenBank/DDBJ databases">
        <authorList>
            <person name="Sun Q."/>
            <person name="Zhou Y."/>
        </authorList>
    </citation>
    <scope>NUCLEOTIDE SEQUENCE</scope>
    <source>
        <strain evidence="3">CGMCC 4.7201</strain>
    </source>
</reference>
<dbReference type="AlphaFoldDB" id="A0A918E0J4"/>
<proteinExistence type="predicted"/>
<feature type="chain" id="PRO_5037642459" evidence="2">
    <location>
        <begin position="30"/>
        <end position="272"/>
    </location>
</feature>
<evidence type="ECO:0000256" key="1">
    <source>
        <dbReference type="SAM" id="MobiDB-lite"/>
    </source>
</evidence>
<reference evidence="3" key="1">
    <citation type="journal article" date="2014" name="Int. J. Syst. Evol. Microbiol.">
        <title>Complete genome sequence of Corynebacterium casei LMG S-19264T (=DSM 44701T), isolated from a smear-ripened cheese.</title>
        <authorList>
            <consortium name="US DOE Joint Genome Institute (JGI-PGF)"/>
            <person name="Walter F."/>
            <person name="Albersmeier A."/>
            <person name="Kalinowski J."/>
            <person name="Ruckert C."/>
        </authorList>
    </citation>
    <scope>NUCLEOTIDE SEQUENCE</scope>
    <source>
        <strain evidence="3">CGMCC 4.7201</strain>
    </source>
</reference>
<evidence type="ECO:0000256" key="2">
    <source>
        <dbReference type="SAM" id="SignalP"/>
    </source>
</evidence>
<dbReference type="EMBL" id="BMMS01000040">
    <property type="protein sequence ID" value="GGO98745.1"/>
    <property type="molecule type" value="Genomic_DNA"/>
</dbReference>
<dbReference type="RefSeq" id="WP_189135306.1">
    <property type="nucleotide sequence ID" value="NZ_BMMS01000040.1"/>
</dbReference>
<organism evidence="3 4">
    <name type="scientific">Wenjunlia tyrosinilytica</name>
    <dbReference type="NCBI Taxonomy" id="1544741"/>
    <lineage>
        <taxon>Bacteria</taxon>
        <taxon>Bacillati</taxon>
        <taxon>Actinomycetota</taxon>
        <taxon>Actinomycetes</taxon>
        <taxon>Kitasatosporales</taxon>
        <taxon>Streptomycetaceae</taxon>
        <taxon>Wenjunlia</taxon>
    </lineage>
</organism>
<feature type="compositionally biased region" description="Polar residues" evidence="1">
    <location>
        <begin position="261"/>
        <end position="272"/>
    </location>
</feature>
<feature type="compositionally biased region" description="Low complexity" evidence="1">
    <location>
        <begin position="236"/>
        <end position="255"/>
    </location>
</feature>
<feature type="signal peptide" evidence="2">
    <location>
        <begin position="1"/>
        <end position="29"/>
    </location>
</feature>
<protein>
    <submittedName>
        <fullName evidence="3">Uncharacterized protein</fullName>
    </submittedName>
</protein>
<accession>A0A918E0J4</accession>
<keyword evidence="2" id="KW-0732">Signal</keyword>
<feature type="region of interest" description="Disordered" evidence="1">
    <location>
        <begin position="212"/>
        <end position="272"/>
    </location>
</feature>
<dbReference type="Proteomes" id="UP000641932">
    <property type="component" value="Unassembled WGS sequence"/>
</dbReference>
<feature type="region of interest" description="Disordered" evidence="1">
    <location>
        <begin position="93"/>
        <end position="120"/>
    </location>
</feature>